<organism evidence="1 2">
    <name type="scientific">Archangium gephyra</name>
    <dbReference type="NCBI Taxonomy" id="48"/>
    <lineage>
        <taxon>Bacteria</taxon>
        <taxon>Pseudomonadati</taxon>
        <taxon>Myxococcota</taxon>
        <taxon>Myxococcia</taxon>
        <taxon>Myxococcales</taxon>
        <taxon>Cystobacterineae</taxon>
        <taxon>Archangiaceae</taxon>
        <taxon>Archangium</taxon>
    </lineage>
</organism>
<sequence>MNRADRRELAVLGLMALAWCLVFAPALHRLTHSHGSKHAHSGAPTDQHGVGTFEHQSVTFTANATAPVVTLQLFAVFTPRELAPVPPELSALRRVEQSQAP</sequence>
<accession>A0A2W5US12</accession>
<reference evidence="1 2" key="1">
    <citation type="submission" date="2017-08" db="EMBL/GenBank/DDBJ databases">
        <title>Infants hospitalized years apart are colonized by the same room-sourced microbial strains.</title>
        <authorList>
            <person name="Brooks B."/>
            <person name="Olm M.R."/>
            <person name="Firek B.A."/>
            <person name="Baker R."/>
            <person name="Thomas B.C."/>
            <person name="Morowitz M.J."/>
            <person name="Banfield J.F."/>
        </authorList>
    </citation>
    <scope>NUCLEOTIDE SEQUENCE [LARGE SCALE GENOMIC DNA]</scope>
    <source>
        <strain evidence="1">S2_003_000_R2_14</strain>
    </source>
</reference>
<dbReference type="Proteomes" id="UP000249061">
    <property type="component" value="Unassembled WGS sequence"/>
</dbReference>
<gene>
    <name evidence="1" type="ORF">DI536_30785</name>
</gene>
<comment type="caution">
    <text evidence="1">The sequence shown here is derived from an EMBL/GenBank/DDBJ whole genome shotgun (WGS) entry which is preliminary data.</text>
</comment>
<protein>
    <submittedName>
        <fullName evidence="1">Uncharacterized protein</fullName>
    </submittedName>
</protein>
<evidence type="ECO:0000313" key="2">
    <source>
        <dbReference type="Proteomes" id="UP000249061"/>
    </source>
</evidence>
<dbReference type="EMBL" id="QFQP01000040">
    <property type="protein sequence ID" value="PZR06014.1"/>
    <property type="molecule type" value="Genomic_DNA"/>
</dbReference>
<evidence type="ECO:0000313" key="1">
    <source>
        <dbReference type="EMBL" id="PZR06014.1"/>
    </source>
</evidence>
<dbReference type="AlphaFoldDB" id="A0A2W5US12"/>
<name>A0A2W5US12_9BACT</name>
<proteinExistence type="predicted"/>